<comment type="caution">
    <text evidence="1">The sequence shown here is derived from an EMBL/GenBank/DDBJ whole genome shotgun (WGS) entry which is preliminary data.</text>
</comment>
<gene>
    <name evidence="1" type="ORF">GCM10018785_05620</name>
</gene>
<accession>A0A919DDL6</accession>
<dbReference type="EMBL" id="BNBT01000005">
    <property type="protein sequence ID" value="GHE38944.1"/>
    <property type="molecule type" value="Genomic_DNA"/>
</dbReference>
<protein>
    <submittedName>
        <fullName evidence="1">Uncharacterized protein</fullName>
    </submittedName>
</protein>
<sequence>MAMPWVPYRIPVPGDRAFLRATRVIEGIRGPVVDRARPEEARGTDVVSAL</sequence>
<name>A0A919DDL6_9ACTN</name>
<dbReference type="RefSeq" id="WP_190134185.1">
    <property type="nucleotide sequence ID" value="NZ_BNBT01000005.1"/>
</dbReference>
<keyword evidence="2" id="KW-1185">Reference proteome</keyword>
<proteinExistence type="predicted"/>
<evidence type="ECO:0000313" key="1">
    <source>
        <dbReference type="EMBL" id="GHE38944.1"/>
    </source>
</evidence>
<reference evidence="1" key="2">
    <citation type="submission" date="2020-09" db="EMBL/GenBank/DDBJ databases">
        <authorList>
            <person name="Sun Q."/>
            <person name="Ohkuma M."/>
        </authorList>
    </citation>
    <scope>NUCLEOTIDE SEQUENCE</scope>
    <source>
        <strain evidence="1">JCM 4784</strain>
    </source>
</reference>
<organism evidence="1 2">
    <name type="scientific">Streptomyces longispororuber</name>
    <dbReference type="NCBI Taxonomy" id="68230"/>
    <lineage>
        <taxon>Bacteria</taxon>
        <taxon>Bacillati</taxon>
        <taxon>Actinomycetota</taxon>
        <taxon>Actinomycetes</taxon>
        <taxon>Kitasatosporales</taxon>
        <taxon>Streptomycetaceae</taxon>
        <taxon>Streptomyces</taxon>
    </lineage>
</organism>
<evidence type="ECO:0000313" key="2">
    <source>
        <dbReference type="Proteomes" id="UP000608024"/>
    </source>
</evidence>
<reference evidence="1" key="1">
    <citation type="journal article" date="2014" name="Int. J. Syst. Evol. Microbiol.">
        <title>Complete genome sequence of Corynebacterium casei LMG S-19264T (=DSM 44701T), isolated from a smear-ripened cheese.</title>
        <authorList>
            <consortium name="US DOE Joint Genome Institute (JGI-PGF)"/>
            <person name="Walter F."/>
            <person name="Albersmeier A."/>
            <person name="Kalinowski J."/>
            <person name="Ruckert C."/>
        </authorList>
    </citation>
    <scope>NUCLEOTIDE SEQUENCE</scope>
    <source>
        <strain evidence="1">JCM 4784</strain>
    </source>
</reference>
<dbReference type="Proteomes" id="UP000608024">
    <property type="component" value="Unassembled WGS sequence"/>
</dbReference>
<dbReference type="AlphaFoldDB" id="A0A919DDL6"/>